<dbReference type="PATRIC" id="fig|1349767.4.peg.1472"/>
<keyword evidence="2" id="KW-1185">Reference proteome</keyword>
<gene>
    <name evidence="1" type="ORF">GJA_4848</name>
</gene>
<sequence length="54" mass="5969">MGNHIYLLKSGEGGGPAVSRRRFLSRCRLAAALKSVSPRKKLYNSGFLMIFAEL</sequence>
<evidence type="ECO:0000313" key="2">
    <source>
        <dbReference type="Proteomes" id="UP000027604"/>
    </source>
</evidence>
<reference evidence="1 2" key="1">
    <citation type="journal article" date="2015" name="Genome Announc.">
        <title>Genome Sequence of Mushroom Soft-Rot Pathogen Janthinobacterium agaricidamnosum.</title>
        <authorList>
            <person name="Graupner K."/>
            <person name="Lackner G."/>
            <person name="Hertweck C."/>
        </authorList>
    </citation>
    <scope>NUCLEOTIDE SEQUENCE [LARGE SCALE GENOMIC DNA]</scope>
    <source>
        <strain evidence="2">NBRC 102515 / DSM 9628</strain>
    </source>
</reference>
<dbReference type="Proteomes" id="UP000027604">
    <property type="component" value="Chromosome I"/>
</dbReference>
<dbReference type="EMBL" id="HG322949">
    <property type="protein sequence ID" value="CDG85452.1"/>
    <property type="molecule type" value="Genomic_DNA"/>
</dbReference>
<dbReference type="STRING" id="1349767.GJA_4848"/>
<evidence type="ECO:0000313" key="1">
    <source>
        <dbReference type="EMBL" id="CDG85452.1"/>
    </source>
</evidence>
<dbReference type="AlphaFoldDB" id="W0VDU3"/>
<dbReference type="HOGENOM" id="CLU_3044245_0_0_4"/>
<name>W0VDU3_9BURK</name>
<accession>W0VDU3</accession>
<dbReference type="KEGG" id="jag:GJA_4848"/>
<proteinExistence type="predicted"/>
<organism evidence="1 2">
    <name type="scientific">Janthinobacterium agaricidamnosum NBRC 102515 = DSM 9628</name>
    <dbReference type="NCBI Taxonomy" id="1349767"/>
    <lineage>
        <taxon>Bacteria</taxon>
        <taxon>Pseudomonadati</taxon>
        <taxon>Pseudomonadota</taxon>
        <taxon>Betaproteobacteria</taxon>
        <taxon>Burkholderiales</taxon>
        <taxon>Oxalobacteraceae</taxon>
        <taxon>Janthinobacterium</taxon>
    </lineage>
</organism>
<protein>
    <submittedName>
        <fullName evidence="1">Uncharacterized protein</fullName>
    </submittedName>
</protein>